<proteinExistence type="predicted"/>
<keyword evidence="1" id="KW-0732">Signal</keyword>
<organism evidence="2 3">
    <name type="scientific">Nothobranchius furzeri</name>
    <name type="common">Turquoise killifish</name>
    <dbReference type="NCBI Taxonomy" id="105023"/>
    <lineage>
        <taxon>Eukaryota</taxon>
        <taxon>Metazoa</taxon>
        <taxon>Chordata</taxon>
        <taxon>Craniata</taxon>
        <taxon>Vertebrata</taxon>
        <taxon>Euteleostomi</taxon>
        <taxon>Actinopterygii</taxon>
        <taxon>Neopterygii</taxon>
        <taxon>Teleostei</taxon>
        <taxon>Neoteleostei</taxon>
        <taxon>Acanthomorphata</taxon>
        <taxon>Ovalentaria</taxon>
        <taxon>Atherinomorphae</taxon>
        <taxon>Cyprinodontiformes</taxon>
        <taxon>Nothobranchiidae</taxon>
        <taxon>Nothobranchius</taxon>
    </lineage>
</organism>
<dbReference type="AlphaFoldDB" id="A0A8C6M2E5"/>
<protein>
    <submittedName>
        <fullName evidence="2">Uncharacterized protein</fullName>
    </submittedName>
</protein>
<reference evidence="2" key="1">
    <citation type="submission" date="2014-08" db="EMBL/GenBank/DDBJ databases">
        <authorList>
            <person name="Senf B."/>
            <person name="Petzold A."/>
            <person name="Downie B.R."/>
            <person name="Koch P."/>
            <person name="Platzer M."/>
        </authorList>
    </citation>
    <scope>NUCLEOTIDE SEQUENCE [LARGE SCALE GENOMIC DNA]</scope>
    <source>
        <strain evidence="2">GRZ</strain>
    </source>
</reference>
<dbReference type="Ensembl" id="ENSNFUT00015029028.1">
    <property type="protein sequence ID" value="ENSNFUP00015027789.1"/>
    <property type="gene ID" value="ENSNFUG00015013434.1"/>
</dbReference>
<sequence>HTLLSFLNLDLLCSLRSQLLHLIPPFPRPFQMRTRLVFSLTVTHSRRLLPYPIYSVKCPCQFTPCVSSITLFLCSSIQPALPVDDPLLLPSSLFHCSFASFHLSFSLGLKPARKLLNTHTL</sequence>
<keyword evidence="3" id="KW-1185">Reference proteome</keyword>
<name>A0A8C6M2E5_NOTFU</name>
<feature type="chain" id="PRO_5034641105" evidence="1">
    <location>
        <begin position="18"/>
        <end position="121"/>
    </location>
</feature>
<reference evidence="2" key="3">
    <citation type="submission" date="2025-09" db="UniProtKB">
        <authorList>
            <consortium name="Ensembl"/>
        </authorList>
    </citation>
    <scope>IDENTIFICATION</scope>
</reference>
<feature type="signal peptide" evidence="1">
    <location>
        <begin position="1"/>
        <end position="17"/>
    </location>
</feature>
<dbReference type="Proteomes" id="UP000694548">
    <property type="component" value="Chromosome sgr10"/>
</dbReference>
<evidence type="ECO:0000313" key="2">
    <source>
        <dbReference type="Ensembl" id="ENSNFUP00015027789.1"/>
    </source>
</evidence>
<reference evidence="2" key="2">
    <citation type="submission" date="2025-08" db="UniProtKB">
        <authorList>
            <consortium name="Ensembl"/>
        </authorList>
    </citation>
    <scope>IDENTIFICATION</scope>
</reference>
<evidence type="ECO:0000313" key="3">
    <source>
        <dbReference type="Proteomes" id="UP000694548"/>
    </source>
</evidence>
<evidence type="ECO:0000256" key="1">
    <source>
        <dbReference type="SAM" id="SignalP"/>
    </source>
</evidence>
<accession>A0A8C6M2E5</accession>